<evidence type="ECO:0008006" key="4">
    <source>
        <dbReference type="Google" id="ProtNLM"/>
    </source>
</evidence>
<keyword evidence="1" id="KW-0812">Transmembrane</keyword>
<keyword evidence="1" id="KW-1133">Transmembrane helix</keyword>
<evidence type="ECO:0000313" key="2">
    <source>
        <dbReference type="EMBL" id="MBP1466990.1"/>
    </source>
</evidence>
<dbReference type="RefSeq" id="WP_135479223.1">
    <property type="nucleotide sequence ID" value="NZ_SIJK02000026.1"/>
</dbReference>
<dbReference type="Proteomes" id="UP001193081">
    <property type="component" value="Unassembled WGS sequence"/>
</dbReference>
<comment type="caution">
    <text evidence="2">The sequence shown here is derived from an EMBL/GenBank/DDBJ whole genome shotgun (WGS) entry which is preliminary data.</text>
</comment>
<proteinExistence type="predicted"/>
<keyword evidence="3" id="KW-1185">Reference proteome</keyword>
<feature type="transmembrane region" description="Helical" evidence="1">
    <location>
        <begin position="21"/>
        <end position="45"/>
    </location>
</feature>
<dbReference type="EMBL" id="SIJK02000026">
    <property type="protein sequence ID" value="MBP1466990.1"/>
    <property type="molecule type" value="Genomic_DNA"/>
</dbReference>
<name>A0ABS4DC20_9CHLR</name>
<protein>
    <recommendedName>
        <fullName evidence="4">Major facilitator superfamily (MFS) profile domain-containing protein</fullName>
    </recommendedName>
</protein>
<feature type="transmembrane region" description="Helical" evidence="1">
    <location>
        <begin position="51"/>
        <end position="74"/>
    </location>
</feature>
<sequence>MRDARGSATPSAQTILAEVGGAILGGILGAVVIGGAIYLVAGLLFAQQLGMGLLTVGVLGASFGFGVGAGLGTALVGRAFQQGGNLWLAPVAGGLSAAVALFGMRLLNLGGLGELLIVGLLLPLVVVVVVYNLQIRR</sequence>
<accession>A0ABS4DC20</accession>
<gene>
    <name evidence="2" type="ORF">EYB53_014850</name>
</gene>
<reference evidence="2 3" key="1">
    <citation type="submission" date="2021-03" db="EMBL/GenBank/DDBJ databases">
        <authorList>
            <person name="Grouzdev D.S."/>
        </authorList>
    </citation>
    <scope>NUCLEOTIDE SEQUENCE [LARGE SCALE GENOMIC DNA]</scope>
    <source>
        <strain evidence="2 3">M50-1</strain>
    </source>
</reference>
<feature type="transmembrane region" description="Helical" evidence="1">
    <location>
        <begin position="86"/>
        <end position="106"/>
    </location>
</feature>
<evidence type="ECO:0000313" key="3">
    <source>
        <dbReference type="Proteomes" id="UP001193081"/>
    </source>
</evidence>
<keyword evidence="1" id="KW-0472">Membrane</keyword>
<organism evidence="2 3">
    <name type="scientific">Candidatus Chloroploca mongolica</name>
    <dbReference type="NCBI Taxonomy" id="2528176"/>
    <lineage>
        <taxon>Bacteria</taxon>
        <taxon>Bacillati</taxon>
        <taxon>Chloroflexota</taxon>
        <taxon>Chloroflexia</taxon>
        <taxon>Chloroflexales</taxon>
        <taxon>Chloroflexineae</taxon>
        <taxon>Oscillochloridaceae</taxon>
        <taxon>Candidatus Chloroploca</taxon>
    </lineage>
</organism>
<evidence type="ECO:0000256" key="1">
    <source>
        <dbReference type="SAM" id="Phobius"/>
    </source>
</evidence>
<feature type="transmembrane region" description="Helical" evidence="1">
    <location>
        <begin position="112"/>
        <end position="133"/>
    </location>
</feature>